<sequence>MSLQQSLQRRARAAVCAQSRGHTRVHFVLTMLLAARADAPAVTFNAQGYGLGNAVEFGQYTDQQVDLVTDAPGGRSRTDLGRQVQRVRGGPAIAVQRRVLPGLRGGHHPAARRPYRHRNGAGIDPYRTHRVHVLRAFAAGVGSRDDGLGDRLRPHQVESLLRIHVHALGNRADHQRHDIAYRHRLDLDSAGQQTALVWATIALKSTLC</sequence>
<name>A0A1G9YL17_9ACTN</name>
<proteinExistence type="predicted"/>
<dbReference type="EMBL" id="FNIE01000002">
    <property type="protein sequence ID" value="SDN09770.1"/>
    <property type="molecule type" value="Genomic_DNA"/>
</dbReference>
<reference evidence="1 2" key="1">
    <citation type="submission" date="2016-10" db="EMBL/GenBank/DDBJ databases">
        <authorList>
            <person name="de Groot N.N."/>
        </authorList>
    </citation>
    <scope>NUCLEOTIDE SEQUENCE [LARGE SCALE GENOMIC DNA]</scope>
    <source>
        <strain evidence="1 2">CGMCC 4.2022</strain>
    </source>
</reference>
<keyword evidence="2" id="KW-1185">Reference proteome</keyword>
<dbReference type="AlphaFoldDB" id="A0A1G9YL17"/>
<evidence type="ECO:0000313" key="1">
    <source>
        <dbReference type="EMBL" id="SDN09770.1"/>
    </source>
</evidence>
<accession>A0A1G9YL17</accession>
<organism evidence="1 2">
    <name type="scientific">Actinacidiphila guanduensis</name>
    <dbReference type="NCBI Taxonomy" id="310781"/>
    <lineage>
        <taxon>Bacteria</taxon>
        <taxon>Bacillati</taxon>
        <taxon>Actinomycetota</taxon>
        <taxon>Actinomycetes</taxon>
        <taxon>Kitasatosporales</taxon>
        <taxon>Streptomycetaceae</taxon>
        <taxon>Actinacidiphila</taxon>
    </lineage>
</organism>
<protein>
    <submittedName>
        <fullName evidence="1">Uncharacterized protein</fullName>
    </submittedName>
</protein>
<evidence type="ECO:0000313" key="2">
    <source>
        <dbReference type="Proteomes" id="UP000199341"/>
    </source>
</evidence>
<gene>
    <name evidence="1" type="ORF">SAMN05216259_102616</name>
</gene>
<dbReference type="Proteomes" id="UP000199341">
    <property type="component" value="Unassembled WGS sequence"/>
</dbReference>